<dbReference type="GO" id="GO:0016740">
    <property type="term" value="F:transferase activity"/>
    <property type="evidence" value="ECO:0007669"/>
    <property type="project" value="UniProtKB-KW"/>
</dbReference>
<dbReference type="Pfam" id="PF13704">
    <property type="entry name" value="Glyco_tranf_2_4"/>
    <property type="match status" value="1"/>
</dbReference>
<protein>
    <submittedName>
        <fullName evidence="1">Glycosyl transferase family 2</fullName>
    </submittedName>
</protein>
<evidence type="ECO:0000313" key="1">
    <source>
        <dbReference type="EMBL" id="SFR14761.1"/>
    </source>
</evidence>
<keyword evidence="2" id="KW-1185">Reference proteome</keyword>
<evidence type="ECO:0000313" key="2">
    <source>
        <dbReference type="Proteomes" id="UP000199302"/>
    </source>
</evidence>
<accession>A0A1I6EB08</accession>
<dbReference type="STRING" id="871652.SAMN04515673_10929"/>
<gene>
    <name evidence="1" type="ORF">SAMN04515673_10929</name>
</gene>
<reference evidence="1 2" key="1">
    <citation type="submission" date="2016-10" db="EMBL/GenBank/DDBJ databases">
        <authorList>
            <person name="de Groot N.N."/>
        </authorList>
    </citation>
    <scope>NUCLEOTIDE SEQUENCE [LARGE SCALE GENOMIC DNA]</scope>
    <source>
        <strain evidence="2">KMM 9023,NRIC 0796,JCM 17311,KCTC 23692</strain>
    </source>
</reference>
<dbReference type="OrthoDB" id="835336at2"/>
<dbReference type="RefSeq" id="WP_092081464.1">
    <property type="nucleotide sequence ID" value="NZ_FOYI01000009.1"/>
</dbReference>
<name>A0A1I6EB08_9RHOB</name>
<keyword evidence="1" id="KW-0808">Transferase</keyword>
<dbReference type="Proteomes" id="UP000199302">
    <property type="component" value="Unassembled WGS sequence"/>
</dbReference>
<dbReference type="AlphaFoldDB" id="A0A1I6EB08"/>
<proteinExistence type="predicted"/>
<dbReference type="EMBL" id="FOYI01000009">
    <property type="protein sequence ID" value="SFR14761.1"/>
    <property type="molecule type" value="Genomic_DNA"/>
</dbReference>
<organism evidence="1 2">
    <name type="scientific">Poseidonocella sedimentorum</name>
    <dbReference type="NCBI Taxonomy" id="871652"/>
    <lineage>
        <taxon>Bacteria</taxon>
        <taxon>Pseudomonadati</taxon>
        <taxon>Pseudomonadota</taxon>
        <taxon>Alphaproteobacteria</taxon>
        <taxon>Rhodobacterales</taxon>
        <taxon>Roseobacteraceae</taxon>
        <taxon>Poseidonocella</taxon>
    </lineage>
</organism>
<sequence>MKFSAAAVTMVRDDAFFLEAWVRYYEAAFGREALYVVNHGRQDAVRKIAAGCNVIDIPDGPRHEFDTRRWRFLNNMVNGLRSYFTHVIVGDVDEFVVADPERGSLAEVLGRTRGNRILTPMGLEVVHLRSREPEPLGKTILGPRRHVRHAPHYSKPCIVSTPAKLARGGHYADCDKLQIPDGLYLLHMKYCDYELYCDTMDRRNAAVSAARQSAEADKRIMIGRHWFPDQRKDAAIFEGFDALPLRTGFDLSGRKARMLETWGPRGQTGFWEFDPSVPDELLTLPDRFFGIL</sequence>